<protein>
    <submittedName>
        <fullName evidence="2">Uncharacterized protein</fullName>
    </submittedName>
</protein>
<keyword evidence="3" id="KW-1185">Reference proteome</keyword>
<evidence type="ECO:0000313" key="3">
    <source>
        <dbReference type="Proteomes" id="UP000028725"/>
    </source>
</evidence>
<proteinExistence type="predicted"/>
<dbReference type="STRING" id="394096.DB31_1270"/>
<name>A0A085WEU2_9BACT</name>
<reference evidence="2 3" key="1">
    <citation type="submission" date="2014-04" db="EMBL/GenBank/DDBJ databases">
        <title>Genome assembly of Hyalangium minutum DSM 14724.</title>
        <authorList>
            <person name="Sharma G."/>
            <person name="Subramanian S."/>
        </authorList>
    </citation>
    <scope>NUCLEOTIDE SEQUENCE [LARGE SCALE GENOMIC DNA]</scope>
    <source>
        <strain evidence="2 3">DSM 14724</strain>
    </source>
</reference>
<feature type="region of interest" description="Disordered" evidence="1">
    <location>
        <begin position="41"/>
        <end position="85"/>
    </location>
</feature>
<evidence type="ECO:0000256" key="1">
    <source>
        <dbReference type="SAM" id="MobiDB-lite"/>
    </source>
</evidence>
<dbReference type="Proteomes" id="UP000028725">
    <property type="component" value="Unassembled WGS sequence"/>
</dbReference>
<organism evidence="2 3">
    <name type="scientific">Hyalangium minutum</name>
    <dbReference type="NCBI Taxonomy" id="394096"/>
    <lineage>
        <taxon>Bacteria</taxon>
        <taxon>Pseudomonadati</taxon>
        <taxon>Myxococcota</taxon>
        <taxon>Myxococcia</taxon>
        <taxon>Myxococcales</taxon>
        <taxon>Cystobacterineae</taxon>
        <taxon>Archangiaceae</taxon>
        <taxon>Hyalangium</taxon>
    </lineage>
</organism>
<accession>A0A085WEU2</accession>
<gene>
    <name evidence="2" type="ORF">DB31_1270</name>
</gene>
<dbReference type="EMBL" id="JMCB01000011">
    <property type="protein sequence ID" value="KFE66205.1"/>
    <property type="molecule type" value="Genomic_DNA"/>
</dbReference>
<comment type="caution">
    <text evidence="2">The sequence shown here is derived from an EMBL/GenBank/DDBJ whole genome shotgun (WGS) entry which is preliminary data.</text>
</comment>
<dbReference type="AlphaFoldDB" id="A0A085WEU2"/>
<evidence type="ECO:0000313" key="2">
    <source>
        <dbReference type="EMBL" id="KFE66205.1"/>
    </source>
</evidence>
<sequence>MARGANGFDDTVLPADLVILEQEPPFGRPADNEGGIQLSRYAPAGAEHRHQSRHGGYSNGCRAPVGVGRSGFVKPGGARRRGRAG</sequence>